<dbReference type="InterPro" id="IPR025291">
    <property type="entry name" value="DUF4153"/>
</dbReference>
<sequence length="544" mass="59590">MDNQQTLKIEDGMTAPGMEGKWAKRDGAFVIAFLACAYLIVDFFLWSGFALGATVAYGVLFLVTSAYLADRKIRPQPFPAFCGAASLAAAAVFTVNHDVGMNVLLLLMIDLLYAIFICGAAGRLSYWTGSYFLGVDLCKNLIAAPLAHLSEPFKAVLGLWRRDGGKGREVKVLLGLVLALPVVAITVPLLIQSDAAFQGLMEGLAENLGELMVKVVLAVLLGVYIAAVLCMLHRRAGERSQPGVTVREGRFRVMDGTVASVFLGAISVFYLVYLLSQLAYFFSAFAGILPEGYAFTPSEYARRGFFEMVMIALINGGVLSLSCILVKRNAKDEIPAPVKGLSLFIALFTLLLTATAFSKMVLYIQLMGMTRLRVLTSIFMVMLAIAILALIVRLFFRRFPYMRVIIAGCSLALLCCAYADVDTVIAKNNIAAYRAGTLEQLDVLYLGRLSAATVPQLEALLEDENATVRDDTARVMDVWASQRIVKDEAGNLVPAPYYLEFKNYTLMDQKINQVLISRYADYAGASRSQHYLDSLYGEEGYAFD</sequence>
<evidence type="ECO:0000313" key="3">
    <source>
        <dbReference type="Proteomes" id="UP000654279"/>
    </source>
</evidence>
<dbReference type="Pfam" id="PF13687">
    <property type="entry name" value="DUF4153"/>
    <property type="match status" value="1"/>
</dbReference>
<keyword evidence="3" id="KW-1185">Reference proteome</keyword>
<keyword evidence="1" id="KW-1133">Transmembrane helix</keyword>
<feature type="transmembrane region" description="Helical" evidence="1">
    <location>
        <begin position="308"/>
        <end position="328"/>
    </location>
</feature>
<accession>A0A926CXT0</accession>
<dbReference type="RefSeq" id="WP_249284009.1">
    <property type="nucleotide sequence ID" value="NZ_JACRSO010000001.1"/>
</dbReference>
<name>A0A926CXT0_9FIRM</name>
<feature type="transmembrane region" description="Helical" evidence="1">
    <location>
        <begin position="27"/>
        <end position="45"/>
    </location>
</feature>
<proteinExistence type="predicted"/>
<dbReference type="AlphaFoldDB" id="A0A926CXT0"/>
<organism evidence="2 3">
    <name type="scientific">Luoshenia tenuis</name>
    <dbReference type="NCBI Taxonomy" id="2763654"/>
    <lineage>
        <taxon>Bacteria</taxon>
        <taxon>Bacillati</taxon>
        <taxon>Bacillota</taxon>
        <taxon>Clostridia</taxon>
        <taxon>Christensenellales</taxon>
        <taxon>Christensenellaceae</taxon>
        <taxon>Luoshenia</taxon>
    </lineage>
</organism>
<feature type="transmembrane region" description="Helical" evidence="1">
    <location>
        <begin position="340"/>
        <end position="362"/>
    </location>
</feature>
<feature type="transmembrane region" description="Helical" evidence="1">
    <location>
        <begin position="211"/>
        <end position="232"/>
    </location>
</feature>
<keyword evidence="1" id="KW-0472">Membrane</keyword>
<evidence type="ECO:0000256" key="1">
    <source>
        <dbReference type="SAM" id="Phobius"/>
    </source>
</evidence>
<gene>
    <name evidence="2" type="ORF">H8699_00590</name>
</gene>
<dbReference type="EMBL" id="JACRSO010000001">
    <property type="protein sequence ID" value="MBC8527934.1"/>
    <property type="molecule type" value="Genomic_DNA"/>
</dbReference>
<comment type="caution">
    <text evidence="2">The sequence shown here is derived from an EMBL/GenBank/DDBJ whole genome shotgun (WGS) entry which is preliminary data.</text>
</comment>
<protein>
    <submittedName>
        <fullName evidence="2">DUF4173 domain-containing protein</fullName>
    </submittedName>
</protein>
<feature type="transmembrane region" description="Helical" evidence="1">
    <location>
        <begin position="253"/>
        <end position="272"/>
    </location>
</feature>
<feature type="transmembrane region" description="Helical" evidence="1">
    <location>
        <begin position="51"/>
        <end position="69"/>
    </location>
</feature>
<reference evidence="2" key="1">
    <citation type="submission" date="2020-08" db="EMBL/GenBank/DDBJ databases">
        <title>Genome public.</title>
        <authorList>
            <person name="Liu C."/>
            <person name="Sun Q."/>
        </authorList>
    </citation>
    <scope>NUCLEOTIDE SEQUENCE</scope>
    <source>
        <strain evidence="2">NSJ-44</strain>
    </source>
</reference>
<feature type="transmembrane region" description="Helical" evidence="1">
    <location>
        <begin position="172"/>
        <end position="191"/>
    </location>
</feature>
<dbReference type="Proteomes" id="UP000654279">
    <property type="component" value="Unassembled WGS sequence"/>
</dbReference>
<feature type="transmembrane region" description="Helical" evidence="1">
    <location>
        <begin position="101"/>
        <end position="122"/>
    </location>
</feature>
<keyword evidence="1" id="KW-0812">Transmembrane</keyword>
<feature type="transmembrane region" description="Helical" evidence="1">
    <location>
        <begin position="374"/>
        <end position="395"/>
    </location>
</feature>
<evidence type="ECO:0000313" key="2">
    <source>
        <dbReference type="EMBL" id="MBC8527934.1"/>
    </source>
</evidence>
<feature type="transmembrane region" description="Helical" evidence="1">
    <location>
        <begin position="78"/>
        <end position="95"/>
    </location>
</feature>